<evidence type="ECO:0000313" key="3">
    <source>
        <dbReference type="RefSeq" id="XP_056683268.1"/>
    </source>
</evidence>
<keyword evidence="2" id="KW-1185">Reference proteome</keyword>
<feature type="region of interest" description="Disordered" evidence="1">
    <location>
        <begin position="39"/>
        <end position="58"/>
    </location>
</feature>
<sequence length="140" mass="15750">MIFHYKGKSTTVESLSAANPRNFHRRKLSLKFGKLRGLSDKDGDDEYMPENEGSEDEIGYGNVKSKLQAFLQVRVTAENNGRSTSLQLPHFTEVVTKNIARKVHDQLNGVGRKNDLVIGTQFLVEDQADNLVFKLLSDLL</sequence>
<reference evidence="3" key="2">
    <citation type="submission" date="2025-08" db="UniProtKB">
        <authorList>
            <consortium name="RefSeq"/>
        </authorList>
    </citation>
    <scope>IDENTIFICATION</scope>
    <source>
        <tissue evidence="3">Leaf</tissue>
    </source>
</reference>
<dbReference type="RefSeq" id="XP_056683268.1">
    <property type="nucleotide sequence ID" value="XM_056827290.1"/>
</dbReference>
<organism evidence="2 3">
    <name type="scientific">Spinacia oleracea</name>
    <name type="common">Spinach</name>
    <dbReference type="NCBI Taxonomy" id="3562"/>
    <lineage>
        <taxon>Eukaryota</taxon>
        <taxon>Viridiplantae</taxon>
        <taxon>Streptophyta</taxon>
        <taxon>Embryophyta</taxon>
        <taxon>Tracheophyta</taxon>
        <taxon>Spermatophyta</taxon>
        <taxon>Magnoliopsida</taxon>
        <taxon>eudicotyledons</taxon>
        <taxon>Gunneridae</taxon>
        <taxon>Pentapetalae</taxon>
        <taxon>Caryophyllales</taxon>
        <taxon>Chenopodiaceae</taxon>
        <taxon>Chenopodioideae</taxon>
        <taxon>Anserineae</taxon>
        <taxon>Spinacia</taxon>
    </lineage>
</organism>
<dbReference type="Proteomes" id="UP000813463">
    <property type="component" value="Chromosome 4"/>
</dbReference>
<reference evidence="2" key="1">
    <citation type="journal article" date="2021" name="Nat. Commun.">
        <title>Genomic analyses provide insights into spinach domestication and the genetic basis of agronomic traits.</title>
        <authorList>
            <person name="Cai X."/>
            <person name="Sun X."/>
            <person name="Xu C."/>
            <person name="Sun H."/>
            <person name="Wang X."/>
            <person name="Ge C."/>
            <person name="Zhang Z."/>
            <person name="Wang Q."/>
            <person name="Fei Z."/>
            <person name="Jiao C."/>
            <person name="Wang Q."/>
        </authorList>
    </citation>
    <scope>NUCLEOTIDE SEQUENCE [LARGE SCALE GENOMIC DNA]</scope>
    <source>
        <strain evidence="2">cv. Varoflay</strain>
    </source>
</reference>
<name>A0ABM3QIS6_SPIOL</name>
<accession>A0ABM3QIS6</accession>
<evidence type="ECO:0000256" key="1">
    <source>
        <dbReference type="SAM" id="MobiDB-lite"/>
    </source>
</evidence>
<feature type="compositionally biased region" description="Acidic residues" evidence="1">
    <location>
        <begin position="42"/>
        <end position="58"/>
    </location>
</feature>
<dbReference type="GeneID" id="110780369"/>
<evidence type="ECO:0000313" key="2">
    <source>
        <dbReference type="Proteomes" id="UP000813463"/>
    </source>
</evidence>
<proteinExistence type="predicted"/>
<gene>
    <name evidence="3" type="primary">LOC110780369</name>
</gene>
<protein>
    <submittedName>
        <fullName evidence="3">Uncharacterized protein isoform X1</fullName>
    </submittedName>
</protein>